<dbReference type="OrthoDB" id="432326at2759"/>
<protein>
    <submittedName>
        <fullName evidence="2">Uncharacterized protein</fullName>
    </submittedName>
</protein>
<feature type="compositionally biased region" description="Polar residues" evidence="1">
    <location>
        <begin position="251"/>
        <end position="278"/>
    </location>
</feature>
<feature type="compositionally biased region" description="Basic and acidic residues" evidence="1">
    <location>
        <begin position="297"/>
        <end position="306"/>
    </location>
</feature>
<accession>A0A812TCC3</accession>
<organism evidence="2 3">
    <name type="scientific">Symbiodinium necroappetens</name>
    <dbReference type="NCBI Taxonomy" id="1628268"/>
    <lineage>
        <taxon>Eukaryota</taxon>
        <taxon>Sar</taxon>
        <taxon>Alveolata</taxon>
        <taxon>Dinophyceae</taxon>
        <taxon>Suessiales</taxon>
        <taxon>Symbiodiniaceae</taxon>
        <taxon>Symbiodinium</taxon>
    </lineage>
</organism>
<dbReference type="EMBL" id="CAJNJA010024022">
    <property type="protein sequence ID" value="CAE7520593.1"/>
    <property type="molecule type" value="Genomic_DNA"/>
</dbReference>
<feature type="compositionally biased region" description="Low complexity" evidence="1">
    <location>
        <begin position="185"/>
        <end position="195"/>
    </location>
</feature>
<feature type="compositionally biased region" description="Basic and acidic residues" evidence="1">
    <location>
        <begin position="234"/>
        <end position="245"/>
    </location>
</feature>
<evidence type="ECO:0000313" key="2">
    <source>
        <dbReference type="EMBL" id="CAE7520593.1"/>
    </source>
</evidence>
<comment type="caution">
    <text evidence="2">The sequence shown here is derived from an EMBL/GenBank/DDBJ whole genome shotgun (WGS) entry which is preliminary data.</text>
</comment>
<dbReference type="AlphaFoldDB" id="A0A812TCC3"/>
<proteinExistence type="predicted"/>
<feature type="compositionally biased region" description="Polar residues" evidence="1">
    <location>
        <begin position="350"/>
        <end position="359"/>
    </location>
</feature>
<evidence type="ECO:0000313" key="3">
    <source>
        <dbReference type="Proteomes" id="UP000601435"/>
    </source>
</evidence>
<feature type="compositionally biased region" description="Basic and acidic residues" evidence="1">
    <location>
        <begin position="130"/>
        <end position="139"/>
    </location>
</feature>
<sequence>MEISATAGESELHFEVCKADRDEVWPPEGSVHAKVMLDADVSGLRARRSMPLDSSVLPGACLVADISKTRLQAGGSVKKTGLTWHPNVQETRPFQGDRGARRNTPFLPANPPIQEAEERRPQTNQTRRSVQSEDARSSKTDCSNPPQPISMQLDLPETQKISKPRGQAPRNNSVPSPDASQGRASVSKDSQSSSSYEPLRRRSSSQRWRVFQGQEKDSWRDPIRRSKSQPADDLSEKKQHTDAQSHGDLATLTSERQQAPTHMQVDASDSGSLSQYASQDEPAPAELPKARNSARSSDARQSREWRLSAPPQRRTSMVEAASDGSARGGRASVTRSSAFASGGSERASDFSCNGASHVQGSFRLRSSGMQGQVDGTRKPSGHCASDSRGSRLSKRSNRAPSQTYLQRFTCRYTEPRAVTFSGLRQEHPCFVDANCAEGLLGRDRTALLVLLEQAEHSVAAVRRQNSLADAATMPRLLASLSAEFVLHAREVRGGHLKTLCEEPVVLVVLQRLIEVLDALVPVGAGTADAVAFAEPDTCIMGGEAALQHTESVLESLRQAFDPHGFITECMSYLGRKNLEKQLWNEPKLECLVDQMDVLALLAVRIALEWDPPCSVPKPIDVATSTQERFFQTVLERLEHLMEPRGVKPQAAQAQNLAHLALALETLFVMLRSDPGLERLRSVTLKPTHGSDSSRGSDATAWLALLTVDVVQLFLEHAETVPIQSLQLGLPAAVRVLTLLLDAATDLGRILDRFVRILGQILSAATLTTPLLLALVDMVKAPKPRTWFGSATDAANTRRKLRCSLIRCKMPSQVAVVAKEKLEILLQQSQDDCAATLADDRGPVSKTLAKRAQQVIAAGAFYDAVEELVYEVHGTCSVLDDEMSDLRSAYEDLDGLELDGGRKRASCMNALGNMRQSILTNCLMPQTRRRSSRKSLE</sequence>
<feature type="region of interest" description="Disordered" evidence="1">
    <location>
        <begin position="77"/>
        <end position="400"/>
    </location>
</feature>
<dbReference type="Proteomes" id="UP000601435">
    <property type="component" value="Unassembled WGS sequence"/>
</dbReference>
<evidence type="ECO:0000256" key="1">
    <source>
        <dbReference type="SAM" id="MobiDB-lite"/>
    </source>
</evidence>
<keyword evidence="3" id="KW-1185">Reference proteome</keyword>
<name>A0A812TCC3_9DINO</name>
<feature type="compositionally biased region" description="Low complexity" evidence="1">
    <location>
        <begin position="320"/>
        <end position="332"/>
    </location>
</feature>
<feature type="compositionally biased region" description="Basic and acidic residues" evidence="1">
    <location>
        <begin position="214"/>
        <end position="224"/>
    </location>
</feature>
<feature type="compositionally biased region" description="Polar residues" evidence="1">
    <location>
        <begin position="169"/>
        <end position="184"/>
    </location>
</feature>
<gene>
    <name evidence="2" type="ORF">SNEC2469_LOCUS14887</name>
</gene>
<reference evidence="2" key="1">
    <citation type="submission" date="2021-02" db="EMBL/GenBank/DDBJ databases">
        <authorList>
            <person name="Dougan E. K."/>
            <person name="Rhodes N."/>
            <person name="Thang M."/>
            <person name="Chan C."/>
        </authorList>
    </citation>
    <scope>NUCLEOTIDE SEQUENCE</scope>
</reference>